<evidence type="ECO:0008006" key="9">
    <source>
        <dbReference type="Google" id="ProtNLM"/>
    </source>
</evidence>
<reference evidence="7" key="1">
    <citation type="submission" date="2020-05" db="UniProtKB">
        <authorList>
            <consortium name="EnsemblMetazoa"/>
        </authorList>
    </citation>
    <scope>IDENTIFICATION</scope>
    <source>
        <strain evidence="7">USDA</strain>
    </source>
</reference>
<evidence type="ECO:0000256" key="1">
    <source>
        <dbReference type="ARBA" id="ARBA00004141"/>
    </source>
</evidence>
<dbReference type="OrthoDB" id="8191171at2759"/>
<dbReference type="PANTHER" id="PTHR16521">
    <property type="entry name" value="TYPE-1 ANGIOTENSIN II RECEPTOR-ASSOCIATED PROTEIN"/>
    <property type="match status" value="1"/>
</dbReference>
<evidence type="ECO:0000256" key="5">
    <source>
        <dbReference type="SAM" id="MobiDB-lite"/>
    </source>
</evidence>
<organism evidence="7 8">
    <name type="scientific">Stomoxys calcitrans</name>
    <name type="common">Stable fly</name>
    <name type="synonym">Conops calcitrans</name>
    <dbReference type="NCBI Taxonomy" id="35570"/>
    <lineage>
        <taxon>Eukaryota</taxon>
        <taxon>Metazoa</taxon>
        <taxon>Ecdysozoa</taxon>
        <taxon>Arthropoda</taxon>
        <taxon>Hexapoda</taxon>
        <taxon>Insecta</taxon>
        <taxon>Pterygota</taxon>
        <taxon>Neoptera</taxon>
        <taxon>Endopterygota</taxon>
        <taxon>Diptera</taxon>
        <taxon>Brachycera</taxon>
        <taxon>Muscomorpha</taxon>
        <taxon>Muscoidea</taxon>
        <taxon>Muscidae</taxon>
        <taxon>Stomoxys</taxon>
    </lineage>
</organism>
<dbReference type="PANTHER" id="PTHR16521:SF3">
    <property type="entry name" value="TYPE-1 ANGIOTENSIN II RECEPTOR-ASSOCIATED PROTEIN"/>
    <property type="match status" value="1"/>
</dbReference>
<protein>
    <recommendedName>
        <fullName evidence="9">Type-1 angiotensin II receptor-associated protein</fullName>
    </recommendedName>
</protein>
<dbReference type="SMART" id="SM00805">
    <property type="entry name" value="AGTRAP"/>
    <property type="match status" value="1"/>
</dbReference>
<dbReference type="EnsemblMetazoa" id="SCAU000683-RC">
    <property type="protein sequence ID" value="SCAU000683-PC"/>
    <property type="gene ID" value="SCAU000683"/>
</dbReference>
<proteinExistence type="predicted"/>
<sequence>MLTTPRHQQYCPLSLASLTITLVAFVHFLFVSNAMMGMWGHGAYEFYNFLFLIAMFWTMHSKDSVEAIQTALIIDVSSIFFDMVTIIIMFHLMNGWAVAFAIINLLIRPVSVILLYREFNTRGGTLQTGSVFPTTTQRSYQDIDRPTQPVPTNSPPGPNVASIF</sequence>
<feature type="transmembrane region" description="Helical" evidence="6">
    <location>
        <begin position="42"/>
        <end position="59"/>
    </location>
</feature>
<dbReference type="AlphaFoldDB" id="A0A1I8NNS4"/>
<name>A0A1I8NNS4_STOCA</name>
<evidence type="ECO:0000256" key="6">
    <source>
        <dbReference type="SAM" id="Phobius"/>
    </source>
</evidence>
<gene>
    <name evidence="7" type="primary">106083013</name>
</gene>
<keyword evidence="4 6" id="KW-0472">Membrane</keyword>
<feature type="transmembrane region" description="Helical" evidence="6">
    <location>
        <begin position="12"/>
        <end position="30"/>
    </location>
</feature>
<dbReference type="VEuPathDB" id="VectorBase:SCAU000683"/>
<evidence type="ECO:0000313" key="8">
    <source>
        <dbReference type="Proteomes" id="UP000095300"/>
    </source>
</evidence>
<keyword evidence="8" id="KW-1185">Reference proteome</keyword>
<keyword evidence="3 6" id="KW-1133">Transmembrane helix</keyword>
<feature type="compositionally biased region" description="Pro residues" evidence="5">
    <location>
        <begin position="148"/>
        <end position="158"/>
    </location>
</feature>
<dbReference type="Pfam" id="PF06396">
    <property type="entry name" value="AGTRAP"/>
    <property type="match status" value="1"/>
</dbReference>
<dbReference type="KEGG" id="scac:106083013"/>
<accession>A0A1I8NNS4</accession>
<dbReference type="GO" id="GO:0038166">
    <property type="term" value="P:angiotensin-activated signaling pathway"/>
    <property type="evidence" value="ECO:0007669"/>
    <property type="project" value="InterPro"/>
</dbReference>
<dbReference type="InterPro" id="IPR009436">
    <property type="entry name" value="AGTRAP"/>
</dbReference>
<dbReference type="STRING" id="35570.A0A1I8NNS4"/>
<dbReference type="GO" id="GO:0005886">
    <property type="term" value="C:plasma membrane"/>
    <property type="evidence" value="ECO:0007669"/>
    <property type="project" value="TreeGrafter"/>
</dbReference>
<evidence type="ECO:0000256" key="4">
    <source>
        <dbReference type="ARBA" id="ARBA00023136"/>
    </source>
</evidence>
<evidence type="ECO:0000256" key="2">
    <source>
        <dbReference type="ARBA" id="ARBA00022692"/>
    </source>
</evidence>
<feature type="region of interest" description="Disordered" evidence="5">
    <location>
        <begin position="141"/>
        <end position="164"/>
    </location>
</feature>
<feature type="transmembrane region" description="Helical" evidence="6">
    <location>
        <begin position="71"/>
        <end position="90"/>
    </location>
</feature>
<keyword evidence="2 6" id="KW-0812">Transmembrane</keyword>
<feature type="transmembrane region" description="Helical" evidence="6">
    <location>
        <begin position="96"/>
        <end position="116"/>
    </location>
</feature>
<evidence type="ECO:0000313" key="7">
    <source>
        <dbReference type="EnsemblMetazoa" id="SCAU000683-PC"/>
    </source>
</evidence>
<dbReference type="Proteomes" id="UP000095300">
    <property type="component" value="Unassembled WGS sequence"/>
</dbReference>
<comment type="subcellular location">
    <subcellularLocation>
        <location evidence="1">Membrane</location>
        <topology evidence="1">Multi-pass membrane protein</topology>
    </subcellularLocation>
</comment>
<evidence type="ECO:0000256" key="3">
    <source>
        <dbReference type="ARBA" id="ARBA00022989"/>
    </source>
</evidence>